<name>A0A059G3U1_9PROT</name>
<dbReference type="EMBL" id="ARYL01000027">
    <property type="protein sequence ID" value="KDA01466.1"/>
    <property type="molecule type" value="Genomic_DNA"/>
</dbReference>
<sequence length="168" mass="18209">MTRFLSAIAAICLVSLPAIAENASTGDVYACAEITGNDERLACYDAAVGRLKAAEEAGEVTTVTRAEVEQAKRETFGFSMPSLRSFGFKNDDGSQEKFDEVTLAVKSVSRDAAGKLRITLEGGQVWVQNDGMRIRAKNPSEARIYAAALGSYKMKIDGGMAFRVRREQ</sequence>
<evidence type="ECO:0000313" key="2">
    <source>
        <dbReference type="EMBL" id="KDA01466.1"/>
    </source>
</evidence>
<gene>
    <name evidence="2" type="ORF">HOC_15417</name>
</gene>
<keyword evidence="1" id="KW-0732">Signal</keyword>
<proteinExistence type="predicted"/>
<dbReference type="STRING" id="1280953.HOC_15417"/>
<dbReference type="Proteomes" id="UP000024942">
    <property type="component" value="Unassembled WGS sequence"/>
</dbReference>
<dbReference type="RefSeq" id="WP_051624962.1">
    <property type="nucleotide sequence ID" value="NZ_ARYL01000027.1"/>
</dbReference>
<dbReference type="OrthoDB" id="7596780at2"/>
<accession>A0A059G3U1</accession>
<evidence type="ECO:0008006" key="4">
    <source>
        <dbReference type="Google" id="ProtNLM"/>
    </source>
</evidence>
<evidence type="ECO:0000313" key="3">
    <source>
        <dbReference type="Proteomes" id="UP000024942"/>
    </source>
</evidence>
<evidence type="ECO:0000256" key="1">
    <source>
        <dbReference type="SAM" id="SignalP"/>
    </source>
</evidence>
<dbReference type="PATRIC" id="fig|1280953.3.peg.3098"/>
<protein>
    <recommendedName>
        <fullName evidence="4">Lipoprotein</fullName>
    </recommendedName>
</protein>
<dbReference type="eggNOG" id="ENOG5032UVT">
    <property type="taxonomic scope" value="Bacteria"/>
</dbReference>
<organism evidence="2 3">
    <name type="scientific">Hyphomonas oceanitis SCH89</name>
    <dbReference type="NCBI Taxonomy" id="1280953"/>
    <lineage>
        <taxon>Bacteria</taxon>
        <taxon>Pseudomonadati</taxon>
        <taxon>Pseudomonadota</taxon>
        <taxon>Alphaproteobacteria</taxon>
        <taxon>Hyphomonadales</taxon>
        <taxon>Hyphomonadaceae</taxon>
        <taxon>Hyphomonas</taxon>
    </lineage>
</organism>
<feature type="signal peptide" evidence="1">
    <location>
        <begin position="1"/>
        <end position="20"/>
    </location>
</feature>
<feature type="chain" id="PRO_5001577946" description="Lipoprotein" evidence="1">
    <location>
        <begin position="21"/>
        <end position="168"/>
    </location>
</feature>
<comment type="caution">
    <text evidence="2">The sequence shown here is derived from an EMBL/GenBank/DDBJ whole genome shotgun (WGS) entry which is preliminary data.</text>
</comment>
<reference evidence="2 3" key="1">
    <citation type="journal article" date="2014" name="Antonie Van Leeuwenhoek">
        <title>Hyphomonas beringensis sp. nov. and Hyphomonas chukchiensis sp. nov., isolated from surface seawater of the Bering Sea and Chukchi Sea.</title>
        <authorList>
            <person name="Li C."/>
            <person name="Lai Q."/>
            <person name="Li G."/>
            <person name="Dong C."/>
            <person name="Wang J."/>
            <person name="Liao Y."/>
            <person name="Shao Z."/>
        </authorList>
    </citation>
    <scope>NUCLEOTIDE SEQUENCE [LARGE SCALE GENOMIC DNA]</scope>
    <source>
        <strain evidence="2 3">SCH89</strain>
    </source>
</reference>
<keyword evidence="3" id="KW-1185">Reference proteome</keyword>
<dbReference type="AlphaFoldDB" id="A0A059G3U1"/>